<keyword evidence="6 8" id="KW-0472">Membrane</keyword>
<keyword evidence="5 8" id="KW-1133">Transmembrane helix</keyword>
<dbReference type="AlphaFoldDB" id="A0A5J9VIH4"/>
<keyword evidence="4 8" id="KW-0812">Transmembrane</keyword>
<proteinExistence type="inferred from homology"/>
<evidence type="ECO:0000256" key="9">
    <source>
        <dbReference type="SAM" id="MobiDB-lite"/>
    </source>
</evidence>
<comment type="function">
    <text evidence="8">May act as a component of the auxin efflux carrier.</text>
</comment>
<keyword evidence="3 8" id="KW-0813">Transport</keyword>
<dbReference type="Pfam" id="PF03547">
    <property type="entry name" value="Mem_trans"/>
    <property type="match status" value="1"/>
</dbReference>
<feature type="transmembrane region" description="Helical" evidence="8">
    <location>
        <begin position="422"/>
        <end position="444"/>
    </location>
</feature>
<keyword evidence="11" id="KW-1185">Reference proteome</keyword>
<organism evidence="10 11">
    <name type="scientific">Eragrostis curvula</name>
    <name type="common">weeping love grass</name>
    <dbReference type="NCBI Taxonomy" id="38414"/>
    <lineage>
        <taxon>Eukaryota</taxon>
        <taxon>Viridiplantae</taxon>
        <taxon>Streptophyta</taxon>
        <taxon>Embryophyta</taxon>
        <taxon>Tracheophyta</taxon>
        <taxon>Spermatophyta</taxon>
        <taxon>Magnoliopsida</taxon>
        <taxon>Liliopsida</taxon>
        <taxon>Poales</taxon>
        <taxon>Poaceae</taxon>
        <taxon>PACMAD clade</taxon>
        <taxon>Chloridoideae</taxon>
        <taxon>Eragrostideae</taxon>
        <taxon>Eragrostidinae</taxon>
        <taxon>Eragrostis</taxon>
    </lineage>
</organism>
<name>A0A5J9VIH4_9POAL</name>
<dbReference type="PANTHER" id="PTHR31752">
    <property type="entry name" value="AUXIN EFFLUX CARRIER COMPONENT 1B-RELATED"/>
    <property type="match status" value="1"/>
</dbReference>
<feature type="transmembrane region" description="Helical" evidence="8">
    <location>
        <begin position="361"/>
        <end position="379"/>
    </location>
</feature>
<evidence type="ECO:0000256" key="6">
    <source>
        <dbReference type="ARBA" id="ARBA00023136"/>
    </source>
</evidence>
<gene>
    <name evidence="10" type="ORF">EJB05_17202</name>
</gene>
<comment type="subcellular location">
    <subcellularLocation>
        <location evidence="1 8">Membrane</location>
        <topology evidence="1 8">Multi-pass membrane protein</topology>
    </subcellularLocation>
</comment>
<dbReference type="GO" id="GO:0009555">
    <property type="term" value="P:pollen development"/>
    <property type="evidence" value="ECO:0007669"/>
    <property type="project" value="EnsemblPlants"/>
</dbReference>
<dbReference type="GO" id="GO:0042803">
    <property type="term" value="F:protein homodimerization activity"/>
    <property type="evidence" value="ECO:0007669"/>
    <property type="project" value="EnsemblPlants"/>
</dbReference>
<feature type="compositionally biased region" description="Low complexity" evidence="9">
    <location>
        <begin position="311"/>
        <end position="328"/>
    </location>
</feature>
<dbReference type="GO" id="GO:0005886">
    <property type="term" value="C:plasma membrane"/>
    <property type="evidence" value="ECO:0007669"/>
    <property type="project" value="TreeGrafter"/>
</dbReference>
<dbReference type="NCBIfam" id="TIGR00946">
    <property type="entry name" value="2a69"/>
    <property type="match status" value="1"/>
</dbReference>
<feature type="region of interest" description="Disordered" evidence="9">
    <location>
        <begin position="311"/>
        <end position="330"/>
    </location>
</feature>
<comment type="caution">
    <text evidence="8">Lacks conserved residue(s) required for the propagation of feature annotation.</text>
</comment>
<dbReference type="Gramene" id="TVU35317">
    <property type="protein sequence ID" value="TVU35317"/>
    <property type="gene ID" value="EJB05_17202"/>
</dbReference>
<comment type="similarity">
    <text evidence="2 8">Belongs to the auxin efflux carrier (TC 2.A.69.1) family.</text>
</comment>
<keyword evidence="7 8" id="KW-0927">Auxin signaling pathway</keyword>
<dbReference type="InterPro" id="IPR014024">
    <property type="entry name" value="Auxin_eff_plant"/>
</dbReference>
<evidence type="ECO:0000313" key="10">
    <source>
        <dbReference type="EMBL" id="TVU35317.1"/>
    </source>
</evidence>
<feature type="transmembrane region" description="Helical" evidence="8">
    <location>
        <begin position="249"/>
        <end position="268"/>
    </location>
</feature>
<dbReference type="GO" id="GO:0009926">
    <property type="term" value="P:auxin polar transport"/>
    <property type="evidence" value="ECO:0007669"/>
    <property type="project" value="TreeGrafter"/>
</dbReference>
<dbReference type="Proteomes" id="UP000324897">
    <property type="component" value="Unassembled WGS sequence"/>
</dbReference>
<feature type="transmembrane region" description="Helical" evidence="8">
    <location>
        <begin position="482"/>
        <end position="502"/>
    </location>
</feature>
<reference evidence="10 11" key="1">
    <citation type="journal article" date="2019" name="Sci. Rep.">
        <title>A high-quality genome of Eragrostis curvula grass provides insights into Poaceae evolution and supports new strategies to enhance forage quality.</title>
        <authorList>
            <person name="Carballo J."/>
            <person name="Santos B.A.C.M."/>
            <person name="Zappacosta D."/>
            <person name="Garbus I."/>
            <person name="Selva J.P."/>
            <person name="Gallo C.A."/>
            <person name="Diaz A."/>
            <person name="Albertini E."/>
            <person name="Caccamo M."/>
            <person name="Echenique V."/>
        </authorList>
    </citation>
    <scope>NUCLEOTIDE SEQUENCE [LARGE SCALE GENOMIC DNA]</scope>
    <source>
        <strain evidence="11">cv. Victoria</strain>
        <tissue evidence="10">Leaf</tissue>
    </source>
</reference>
<sequence>MAHCRRQEQIFVFQENDIKPERTRIHTDVLPQILSRKGQMKWINKTFRCFIRLKKMNQGAESYLVQRNPVHNEVICPVQLIRTRRQLAFNKHGQFRQFKGSAKAKTCMEKFAQYLASVYVYIRQLQCSQKPYRPKLAGHLECSSGPSTMISWKTIYHVLEETVPLYVAMILAYLSIKWWKLFTPEQCSGINKFVAKFSIPLLSFQVLSTNNPYDMNLKLILSDVIQKSLALLGFAVISRAFCMEKFDRLITGFSLSTLPNTLIIGIPLLKGMYGAEAVKLISQIVALQSLIWYTLLLFLFEFRAARGMATTTSSETTESGTPGPTQQTYEEDQAKGVSARCYRAFSFCLVVGRKLVTNPNMYASLIGLIWALISFRWRIQLPLIVSNSIRILSDGGLGMAMFSLGLFTALQTKIIACGTKKMLLSLGIRFFLGPALMVISSYAVGMRGTLLKIAIMQAALPQGIVPFVFAKEYNVHADILSTAIIIGMMVAVPVALGYYFVIDHSIL</sequence>
<evidence type="ECO:0000256" key="5">
    <source>
        <dbReference type="ARBA" id="ARBA00022989"/>
    </source>
</evidence>
<dbReference type="InterPro" id="IPR004776">
    <property type="entry name" value="Mem_transp_PIN-like"/>
</dbReference>
<dbReference type="GO" id="GO:0010329">
    <property type="term" value="F:auxin efflux transmembrane transporter activity"/>
    <property type="evidence" value="ECO:0007669"/>
    <property type="project" value="TreeGrafter"/>
</dbReference>
<evidence type="ECO:0000256" key="4">
    <source>
        <dbReference type="ARBA" id="ARBA00022692"/>
    </source>
</evidence>
<dbReference type="OrthoDB" id="756449at2759"/>
<feature type="transmembrane region" description="Helical" evidence="8">
    <location>
        <begin position="391"/>
        <end position="410"/>
    </location>
</feature>
<protein>
    <recommendedName>
        <fullName evidence="8">Auxin efflux carrier component</fullName>
    </recommendedName>
</protein>
<accession>A0A5J9VIH4</accession>
<dbReference type="PANTHER" id="PTHR31752:SF40">
    <property type="entry name" value="AUXIN EFFLUX CARRIER COMPONENT 8"/>
    <property type="match status" value="1"/>
</dbReference>
<comment type="caution">
    <text evidence="10">The sequence shown here is derived from an EMBL/GenBank/DDBJ whole genome shotgun (WGS) entry which is preliminary data.</text>
</comment>
<evidence type="ECO:0000256" key="8">
    <source>
        <dbReference type="RuleBase" id="RU362108"/>
    </source>
</evidence>
<evidence type="ECO:0000313" key="11">
    <source>
        <dbReference type="Proteomes" id="UP000324897"/>
    </source>
</evidence>
<dbReference type="GO" id="GO:0005783">
    <property type="term" value="C:endoplasmic reticulum"/>
    <property type="evidence" value="ECO:0007669"/>
    <property type="project" value="EnsemblPlants"/>
</dbReference>
<evidence type="ECO:0000256" key="1">
    <source>
        <dbReference type="ARBA" id="ARBA00004141"/>
    </source>
</evidence>
<dbReference type="InterPro" id="IPR051107">
    <property type="entry name" value="Auxin_Efflux_Carrier"/>
</dbReference>
<dbReference type="EMBL" id="RWGY01000009">
    <property type="protein sequence ID" value="TVU35317.1"/>
    <property type="molecule type" value="Genomic_DNA"/>
</dbReference>
<evidence type="ECO:0000256" key="7">
    <source>
        <dbReference type="ARBA" id="ARBA00023294"/>
    </source>
</evidence>
<dbReference type="GO" id="GO:0009734">
    <property type="term" value="P:auxin-activated signaling pathway"/>
    <property type="evidence" value="ECO:0007669"/>
    <property type="project" value="UniProtKB-UniRule"/>
</dbReference>
<evidence type="ECO:0000256" key="3">
    <source>
        <dbReference type="ARBA" id="ARBA00022448"/>
    </source>
</evidence>
<feature type="transmembrane region" description="Helical" evidence="8">
    <location>
        <begin position="280"/>
        <end position="300"/>
    </location>
</feature>
<evidence type="ECO:0000256" key="2">
    <source>
        <dbReference type="ARBA" id="ARBA00009177"/>
    </source>
</evidence>